<keyword evidence="2" id="KW-1185">Reference proteome</keyword>
<evidence type="ECO:0000313" key="1">
    <source>
        <dbReference type="EMBL" id="QLQ33575.1"/>
    </source>
</evidence>
<name>A0A7L6AWY0_9GAMM</name>
<gene>
    <name evidence="1" type="ORF">HZT40_20460</name>
</gene>
<dbReference type="Proteomes" id="UP000510621">
    <property type="component" value="Chromosome"/>
</dbReference>
<dbReference type="AlphaFoldDB" id="A0A7L6AWY0"/>
<reference evidence="1" key="1">
    <citation type="submission" date="2020-06" db="EMBL/GenBank/DDBJ databases">
        <title>Analysis procedures for assessing recovery of high quality, complete, closed genomes from Nanopore long read metagenome sequencing.</title>
        <authorList>
            <person name="Bessarab I."/>
            <person name="Arumugam K."/>
            <person name="Haryono M."/>
            <person name="Liu X."/>
            <person name="Roy S."/>
            <person name="Zuniga-Montanez R.E."/>
            <person name="Qiu G."/>
            <person name="Drautz-Moses D.I."/>
            <person name="Law Y.Y."/>
            <person name="Wuertz S."/>
            <person name="Lauro F.M."/>
            <person name="Huson D.H."/>
            <person name="Williams R.B."/>
        </authorList>
    </citation>
    <scope>NUCLEOTIDE SEQUENCE [LARGE SCALE GENOMIC DNA]</scope>
    <source>
        <strain evidence="1">SSD2</strain>
    </source>
</reference>
<dbReference type="EMBL" id="CP059265">
    <property type="protein sequence ID" value="QLQ33575.1"/>
    <property type="molecule type" value="Genomic_DNA"/>
</dbReference>
<sequence>MKISRLLDVHLRALSLGARRFFRHRKLFSLPQCLLKFRFRQFAIEVCQGATRFKMADKHFADSKNHAPAAADKPTLPPIEPIPGITLLILLNAIKAVVGNEPHSMATSSDLPRSLLKSTP</sequence>
<accession>A0A7L6AWY0</accession>
<organism evidence="1 2">
    <name type="scientific">Candidatus Thiothrix singaporensis</name>
    <dbReference type="NCBI Taxonomy" id="2799669"/>
    <lineage>
        <taxon>Bacteria</taxon>
        <taxon>Pseudomonadati</taxon>
        <taxon>Pseudomonadota</taxon>
        <taxon>Gammaproteobacteria</taxon>
        <taxon>Thiotrichales</taxon>
        <taxon>Thiotrichaceae</taxon>
        <taxon>Thiothrix</taxon>
    </lineage>
</organism>
<protein>
    <submittedName>
        <fullName evidence="1">Uncharacterized protein</fullName>
    </submittedName>
</protein>
<evidence type="ECO:0000313" key="2">
    <source>
        <dbReference type="Proteomes" id="UP000510621"/>
    </source>
</evidence>
<dbReference type="KEGG" id="this:HZT40_20460"/>
<proteinExistence type="predicted"/>